<comment type="catalytic activity">
    <reaction evidence="4">
        <text>N(6)-[(R)-lipoyl]-L-lysyl-[protein] + 3-methyl-2-oxobutanoate + H(+) = N(6)-[(R)-S(8)-2-methylpropanoyldihydrolipoyl]-L-lysyl-[protein] + CO2</text>
        <dbReference type="Rhea" id="RHEA:13457"/>
        <dbReference type="Rhea" id="RHEA-COMP:10474"/>
        <dbReference type="Rhea" id="RHEA-COMP:10497"/>
        <dbReference type="ChEBI" id="CHEBI:11851"/>
        <dbReference type="ChEBI" id="CHEBI:15378"/>
        <dbReference type="ChEBI" id="CHEBI:16526"/>
        <dbReference type="ChEBI" id="CHEBI:83099"/>
        <dbReference type="ChEBI" id="CHEBI:83142"/>
        <dbReference type="EC" id="1.2.4.4"/>
    </reaction>
</comment>
<dbReference type="InterPro" id="IPR029061">
    <property type="entry name" value="THDP-binding"/>
</dbReference>
<dbReference type="Gene3D" id="3.40.50.970">
    <property type="match status" value="1"/>
</dbReference>
<dbReference type="Pfam" id="PF00676">
    <property type="entry name" value="E1_dh"/>
    <property type="match status" value="1"/>
</dbReference>
<dbReference type="GeneID" id="100374063"/>
<keyword evidence="4" id="KW-0786">Thiamine pyrophosphate</keyword>
<sequence length="456" mass="52221">MAVRNTFYQFHGFSRKILVSGSNRSRIMSACRYKTTDAQDHKYNPKSLIEGTHSLVDDDKPHFPGSWKSRYVDKLELIKPELHEGIPTYRVLNWDGDIVNPKEELKLGKDLILKMYKSMVKLHSMDDVMFNSQRQGRLSFYMTANGEEAIHIGSAAALDNEDEVYGQYREQGVLMWRGYTLDEFVDLCLGNEYGHGRGRTNPTLYGSKELHYITLSAPLSTEMPQAAGYAYALKRSGSKNCVVCFFGDGAASEGDAHAGFNFASTLEVPVIYICRNNGYAISTHSYEQYHGDGIAARASGYGICAIRVDGNDMLAVYNAIKAARDIALSESRPVIVEAMTYRLGHHSTSDDPTTYRTDEEAAYWGRHHPIDRCRKFITKKGWWSDEEEKTWYKETRQMIINSMDRAEKKLLPNPHEIFTDVYDELPERLKQQSESLQRHLKEYKDEYPDLTKFHME</sequence>
<dbReference type="EC" id="1.2.4.4" evidence="4"/>
<evidence type="ECO:0000313" key="6">
    <source>
        <dbReference type="Proteomes" id="UP000694865"/>
    </source>
</evidence>
<dbReference type="InterPro" id="IPR050771">
    <property type="entry name" value="Alpha-ketoacid_DH_E1_comp"/>
</dbReference>
<reference evidence="7" key="1">
    <citation type="submission" date="2025-08" db="UniProtKB">
        <authorList>
            <consortium name="RefSeq"/>
        </authorList>
    </citation>
    <scope>IDENTIFICATION</scope>
    <source>
        <tissue evidence="7">Testes</tissue>
    </source>
</reference>
<keyword evidence="2" id="KW-0809">Transit peptide</keyword>
<keyword evidence="3 4" id="KW-0560">Oxidoreductase</keyword>
<dbReference type="Proteomes" id="UP000694865">
    <property type="component" value="Unplaced"/>
</dbReference>
<evidence type="ECO:0000256" key="1">
    <source>
        <dbReference type="ARBA" id="ARBA00008646"/>
    </source>
</evidence>
<name>A0ABM0LZH9_SACKO</name>
<proteinExistence type="inferred from homology"/>
<evidence type="ECO:0000256" key="4">
    <source>
        <dbReference type="RuleBase" id="RU365014"/>
    </source>
</evidence>
<gene>
    <name evidence="7" type="primary">LOC100374063</name>
</gene>
<dbReference type="PANTHER" id="PTHR43380">
    <property type="entry name" value="2-OXOISOVALERATE DEHYDROGENASE SUBUNIT ALPHA, MITOCHONDRIAL"/>
    <property type="match status" value="1"/>
</dbReference>
<feature type="domain" description="Dehydrogenase E1 component" evidence="5">
    <location>
        <begin position="116"/>
        <end position="414"/>
    </location>
</feature>
<evidence type="ECO:0000256" key="2">
    <source>
        <dbReference type="ARBA" id="ARBA00022946"/>
    </source>
</evidence>
<evidence type="ECO:0000256" key="3">
    <source>
        <dbReference type="ARBA" id="ARBA00023002"/>
    </source>
</evidence>
<organism evidence="6 7">
    <name type="scientific">Saccoglossus kowalevskii</name>
    <name type="common">Acorn worm</name>
    <dbReference type="NCBI Taxonomy" id="10224"/>
    <lineage>
        <taxon>Eukaryota</taxon>
        <taxon>Metazoa</taxon>
        <taxon>Hemichordata</taxon>
        <taxon>Enteropneusta</taxon>
        <taxon>Harrimaniidae</taxon>
        <taxon>Saccoglossus</taxon>
    </lineage>
</organism>
<evidence type="ECO:0000259" key="5">
    <source>
        <dbReference type="Pfam" id="PF00676"/>
    </source>
</evidence>
<protein>
    <recommendedName>
        <fullName evidence="4">2-oxoisovalerate dehydrogenase subunit alpha</fullName>
        <ecNumber evidence="4">1.2.4.4</ecNumber>
    </recommendedName>
    <alternativeName>
        <fullName evidence="4">Branched-chain alpha-keto acid dehydrogenase E1 component alpha chain</fullName>
    </alternativeName>
</protein>
<comment type="function">
    <text evidence="4">The branched-chain alpha-keto dehydrogenase complex catalyzes the overall conversion of alpha-keto acids to acyl-CoA and CO(2). It contains multiple copies of three enzymatic components: branched-chain alpha-keto acid decarboxylase (E1), lipoamide acyltransferase (E2) and lipoamide dehydrogenase (E3).</text>
</comment>
<dbReference type="SUPFAM" id="SSF52518">
    <property type="entry name" value="Thiamin diphosphate-binding fold (THDP-binding)"/>
    <property type="match status" value="1"/>
</dbReference>
<dbReference type="RefSeq" id="XP_006813170.1">
    <property type="nucleotide sequence ID" value="XM_006813107.1"/>
</dbReference>
<keyword evidence="6" id="KW-1185">Reference proteome</keyword>
<accession>A0ABM0LZH9</accession>
<dbReference type="PANTHER" id="PTHR43380:SF1">
    <property type="entry name" value="2-OXOISOVALERATE DEHYDROGENASE SUBUNIT ALPHA, MITOCHONDRIAL"/>
    <property type="match status" value="1"/>
</dbReference>
<comment type="cofactor">
    <cofactor evidence="4">
        <name>thiamine diphosphate</name>
        <dbReference type="ChEBI" id="CHEBI:58937"/>
    </cofactor>
</comment>
<evidence type="ECO:0000313" key="7">
    <source>
        <dbReference type="RefSeq" id="XP_006813170.1"/>
    </source>
</evidence>
<dbReference type="InterPro" id="IPR001017">
    <property type="entry name" value="DH_E1"/>
</dbReference>
<comment type="similarity">
    <text evidence="1 4">Belongs to the BCKDHA family.</text>
</comment>
<dbReference type="CDD" id="cd02000">
    <property type="entry name" value="TPP_E1_PDC_ADC_BCADC"/>
    <property type="match status" value="1"/>
</dbReference>